<keyword evidence="8" id="KW-0963">Cytoplasm</keyword>
<gene>
    <name evidence="8" type="primary">cmk</name>
    <name evidence="10" type="ORF">B6D57_02085</name>
</gene>
<dbReference type="NCBIfam" id="TIGR00017">
    <property type="entry name" value="cmk"/>
    <property type="match status" value="1"/>
</dbReference>
<evidence type="ECO:0000256" key="1">
    <source>
        <dbReference type="ARBA" id="ARBA00009427"/>
    </source>
</evidence>
<dbReference type="AlphaFoldDB" id="A0A1W9S1Q3"/>
<evidence type="ECO:0000256" key="4">
    <source>
        <dbReference type="ARBA" id="ARBA00022777"/>
    </source>
</evidence>
<reference evidence="11" key="1">
    <citation type="submission" date="2017-03" db="EMBL/GenBank/DDBJ databases">
        <title>Novel pathways for hydrocarbon cycling and metabolic interdependencies in hydrothermal sediment communities.</title>
        <authorList>
            <person name="Dombrowski N."/>
            <person name="Seitz K."/>
            <person name="Teske A."/>
            <person name="Baker B."/>
        </authorList>
    </citation>
    <scope>NUCLEOTIDE SEQUENCE [LARGE SCALE GENOMIC DNA]</scope>
</reference>
<keyword evidence="5 8" id="KW-0067">ATP-binding</keyword>
<dbReference type="GO" id="GO:0005737">
    <property type="term" value="C:cytoplasm"/>
    <property type="evidence" value="ECO:0007669"/>
    <property type="project" value="UniProtKB-SubCell"/>
</dbReference>
<dbReference type="Proteomes" id="UP000192611">
    <property type="component" value="Unassembled WGS sequence"/>
</dbReference>
<dbReference type="Gene3D" id="3.40.50.300">
    <property type="entry name" value="P-loop containing nucleotide triphosphate hydrolases"/>
    <property type="match status" value="1"/>
</dbReference>
<proteinExistence type="inferred from homology"/>
<feature type="domain" description="Cytidylate kinase" evidence="9">
    <location>
        <begin position="18"/>
        <end position="231"/>
    </location>
</feature>
<comment type="similarity">
    <text evidence="1 8">Belongs to the cytidylate kinase family. Type 1 subfamily.</text>
</comment>
<dbReference type="EC" id="2.7.4.25" evidence="8"/>
<evidence type="ECO:0000256" key="5">
    <source>
        <dbReference type="ARBA" id="ARBA00022840"/>
    </source>
</evidence>
<evidence type="ECO:0000313" key="10">
    <source>
        <dbReference type="EMBL" id="OQX90769.1"/>
    </source>
</evidence>
<dbReference type="CDD" id="cd02020">
    <property type="entry name" value="CMPK"/>
    <property type="match status" value="1"/>
</dbReference>
<feature type="binding site" evidence="8">
    <location>
        <begin position="22"/>
        <end position="30"/>
    </location>
    <ligand>
        <name>ATP</name>
        <dbReference type="ChEBI" id="CHEBI:30616"/>
    </ligand>
</feature>
<comment type="catalytic activity">
    <reaction evidence="6 8">
        <text>dCMP + ATP = dCDP + ADP</text>
        <dbReference type="Rhea" id="RHEA:25094"/>
        <dbReference type="ChEBI" id="CHEBI:30616"/>
        <dbReference type="ChEBI" id="CHEBI:57566"/>
        <dbReference type="ChEBI" id="CHEBI:58593"/>
        <dbReference type="ChEBI" id="CHEBI:456216"/>
        <dbReference type="EC" id="2.7.4.25"/>
    </reaction>
</comment>
<evidence type="ECO:0000259" key="9">
    <source>
        <dbReference type="Pfam" id="PF02224"/>
    </source>
</evidence>
<protein>
    <recommendedName>
        <fullName evidence="8">Cytidylate kinase</fullName>
        <shortName evidence="8">CK</shortName>
        <ecNumber evidence="8">2.7.4.25</ecNumber>
    </recommendedName>
    <alternativeName>
        <fullName evidence="8">Cytidine monophosphate kinase</fullName>
        <shortName evidence="8">CMP kinase</shortName>
    </alternativeName>
</protein>
<dbReference type="InterPro" id="IPR027417">
    <property type="entry name" value="P-loop_NTPase"/>
</dbReference>
<keyword evidence="2 8" id="KW-0808">Transferase</keyword>
<dbReference type="EMBL" id="NATQ01000029">
    <property type="protein sequence ID" value="OQX90769.1"/>
    <property type="molecule type" value="Genomic_DNA"/>
</dbReference>
<keyword evidence="4 8" id="KW-0418">Kinase</keyword>
<dbReference type="Pfam" id="PF02224">
    <property type="entry name" value="Cytidylate_kin"/>
    <property type="match status" value="1"/>
</dbReference>
<comment type="caution">
    <text evidence="10">The sequence shown here is derived from an EMBL/GenBank/DDBJ whole genome shotgun (WGS) entry which is preliminary data.</text>
</comment>
<evidence type="ECO:0000313" key="11">
    <source>
        <dbReference type="Proteomes" id="UP000192611"/>
    </source>
</evidence>
<sequence length="237" mass="26540">MRVDMKKTVPRIGEHLVVAIDGPAGVGKTTVAGAVADKLSIYHIDTGAMYRALALKAIDEGIDCLREDSLDEIIEDVVIEYIPQRGGYKVLVDSVDVTDRLRTPEVTRASSDIAVHRSVREFMVSLQRGIGERYDITMEGRDIGTVVFPNAQVKIFLTASSIERTRRRMIQDNISYNPTEFLRVMNEIEARDLNDSQRIFAPLRPASDAKIIDTTCLTASEVVGIVIEEVRRNWDTF</sequence>
<comment type="subcellular location">
    <subcellularLocation>
        <location evidence="8">Cytoplasm</location>
    </subcellularLocation>
</comment>
<evidence type="ECO:0000256" key="3">
    <source>
        <dbReference type="ARBA" id="ARBA00022741"/>
    </source>
</evidence>
<dbReference type="GO" id="GO:0006220">
    <property type="term" value="P:pyrimidine nucleotide metabolic process"/>
    <property type="evidence" value="ECO:0007669"/>
    <property type="project" value="UniProtKB-UniRule"/>
</dbReference>
<evidence type="ECO:0000256" key="7">
    <source>
        <dbReference type="ARBA" id="ARBA00048478"/>
    </source>
</evidence>
<dbReference type="InterPro" id="IPR011994">
    <property type="entry name" value="Cytidylate_kinase_dom"/>
</dbReference>
<dbReference type="InterPro" id="IPR003136">
    <property type="entry name" value="Cytidylate_kin"/>
</dbReference>
<accession>A0A1W9S1Q3</accession>
<dbReference type="GO" id="GO:0036431">
    <property type="term" value="F:dCMP kinase activity"/>
    <property type="evidence" value="ECO:0007669"/>
    <property type="project" value="InterPro"/>
</dbReference>
<dbReference type="GO" id="GO:0036430">
    <property type="term" value="F:CMP kinase activity"/>
    <property type="evidence" value="ECO:0007669"/>
    <property type="project" value="RHEA"/>
</dbReference>
<comment type="catalytic activity">
    <reaction evidence="7 8">
        <text>CMP + ATP = CDP + ADP</text>
        <dbReference type="Rhea" id="RHEA:11600"/>
        <dbReference type="ChEBI" id="CHEBI:30616"/>
        <dbReference type="ChEBI" id="CHEBI:58069"/>
        <dbReference type="ChEBI" id="CHEBI:60377"/>
        <dbReference type="ChEBI" id="CHEBI:456216"/>
        <dbReference type="EC" id="2.7.4.25"/>
    </reaction>
</comment>
<evidence type="ECO:0000256" key="2">
    <source>
        <dbReference type="ARBA" id="ARBA00022679"/>
    </source>
</evidence>
<dbReference type="GO" id="GO:0005524">
    <property type="term" value="F:ATP binding"/>
    <property type="evidence" value="ECO:0007669"/>
    <property type="project" value="UniProtKB-UniRule"/>
</dbReference>
<name>A0A1W9S1Q3_9BACT</name>
<keyword evidence="3 8" id="KW-0547">Nucleotide-binding</keyword>
<organism evidence="10 11">
    <name type="scientific">Candidatus Coatesbacteria bacterium 4484_99</name>
    <dbReference type="NCBI Taxonomy" id="1970774"/>
    <lineage>
        <taxon>Bacteria</taxon>
        <taxon>Candidatus Coatesiibacteriota</taxon>
    </lineage>
</organism>
<evidence type="ECO:0000256" key="8">
    <source>
        <dbReference type="HAMAP-Rule" id="MF_00238"/>
    </source>
</evidence>
<evidence type="ECO:0000256" key="6">
    <source>
        <dbReference type="ARBA" id="ARBA00047615"/>
    </source>
</evidence>
<dbReference type="HAMAP" id="MF_00238">
    <property type="entry name" value="Cytidyl_kinase_type1"/>
    <property type="match status" value="1"/>
</dbReference>
<dbReference type="SUPFAM" id="SSF52540">
    <property type="entry name" value="P-loop containing nucleoside triphosphate hydrolases"/>
    <property type="match status" value="1"/>
</dbReference>